<dbReference type="InterPro" id="IPR036691">
    <property type="entry name" value="Endo/exonu/phosph_ase_sf"/>
</dbReference>
<dbReference type="AlphaFoldDB" id="A0AAV9DXD7"/>
<proteinExistence type="predicted"/>
<dbReference type="EMBL" id="JAUJYO010000010">
    <property type="protein sequence ID" value="KAK1305982.1"/>
    <property type="molecule type" value="Genomic_DNA"/>
</dbReference>
<sequence length="222" mass="25256">MTSVANKISGDFKFTANYSSNPMGRICILWDSLAVHVEPQVQTDQLIHSCITVLHSGLQFYMTSVYASNAEIDRCHLWDDLTSIARLSMDKPWLIGGDLNEVRYTNEKIGGRPPSLRRLKKFNRFISTCNVQDMKAVGHIMSWTNLQQDRITSRLDRTLINSRWLSTFPESFTDYLEPGLSDHSALLVHFLPEQLSLFLRLGGGKKSAQHPPQGPVAEWRIH</sequence>
<evidence type="ECO:0000313" key="2">
    <source>
        <dbReference type="Proteomes" id="UP001180020"/>
    </source>
</evidence>
<dbReference type="Proteomes" id="UP001180020">
    <property type="component" value="Unassembled WGS sequence"/>
</dbReference>
<evidence type="ECO:0008006" key="3">
    <source>
        <dbReference type="Google" id="ProtNLM"/>
    </source>
</evidence>
<gene>
    <name evidence="1" type="ORF">QJS10_CPA10g01592</name>
</gene>
<protein>
    <recommendedName>
        <fullName evidence="3">Endonuclease/exonuclease/phosphatase domain-containing protein</fullName>
    </recommendedName>
</protein>
<reference evidence="1" key="2">
    <citation type="submission" date="2023-06" db="EMBL/GenBank/DDBJ databases">
        <authorList>
            <person name="Ma L."/>
            <person name="Liu K.-W."/>
            <person name="Li Z."/>
            <person name="Hsiao Y.-Y."/>
            <person name="Qi Y."/>
            <person name="Fu T."/>
            <person name="Tang G."/>
            <person name="Zhang D."/>
            <person name="Sun W.-H."/>
            <person name="Liu D.-K."/>
            <person name="Li Y."/>
            <person name="Chen G.-Z."/>
            <person name="Liu X.-D."/>
            <person name="Liao X.-Y."/>
            <person name="Jiang Y.-T."/>
            <person name="Yu X."/>
            <person name="Hao Y."/>
            <person name="Huang J."/>
            <person name="Zhao X.-W."/>
            <person name="Ke S."/>
            <person name="Chen Y.-Y."/>
            <person name="Wu W.-L."/>
            <person name="Hsu J.-L."/>
            <person name="Lin Y.-F."/>
            <person name="Huang M.-D."/>
            <person name="Li C.-Y."/>
            <person name="Huang L."/>
            <person name="Wang Z.-W."/>
            <person name="Zhao X."/>
            <person name="Zhong W.-Y."/>
            <person name="Peng D.-H."/>
            <person name="Ahmad S."/>
            <person name="Lan S."/>
            <person name="Zhang J.-S."/>
            <person name="Tsai W.-C."/>
            <person name="Van De Peer Y."/>
            <person name="Liu Z.-J."/>
        </authorList>
    </citation>
    <scope>NUCLEOTIDE SEQUENCE</scope>
    <source>
        <strain evidence="1">CP</strain>
        <tissue evidence="1">Leaves</tissue>
    </source>
</reference>
<name>A0AAV9DXD7_ACOCL</name>
<reference evidence="1" key="1">
    <citation type="journal article" date="2023" name="Nat. Commun.">
        <title>Diploid and tetraploid genomes of Acorus and the evolution of monocots.</title>
        <authorList>
            <person name="Ma L."/>
            <person name="Liu K.W."/>
            <person name="Li Z."/>
            <person name="Hsiao Y.Y."/>
            <person name="Qi Y."/>
            <person name="Fu T."/>
            <person name="Tang G.D."/>
            <person name="Zhang D."/>
            <person name="Sun W.H."/>
            <person name="Liu D.K."/>
            <person name="Li Y."/>
            <person name="Chen G.Z."/>
            <person name="Liu X.D."/>
            <person name="Liao X.Y."/>
            <person name="Jiang Y.T."/>
            <person name="Yu X."/>
            <person name="Hao Y."/>
            <person name="Huang J."/>
            <person name="Zhao X.W."/>
            <person name="Ke S."/>
            <person name="Chen Y.Y."/>
            <person name="Wu W.L."/>
            <person name="Hsu J.L."/>
            <person name="Lin Y.F."/>
            <person name="Huang M.D."/>
            <person name="Li C.Y."/>
            <person name="Huang L."/>
            <person name="Wang Z.W."/>
            <person name="Zhao X."/>
            <person name="Zhong W.Y."/>
            <person name="Peng D.H."/>
            <person name="Ahmad S."/>
            <person name="Lan S."/>
            <person name="Zhang J.S."/>
            <person name="Tsai W.C."/>
            <person name="Van de Peer Y."/>
            <person name="Liu Z.J."/>
        </authorList>
    </citation>
    <scope>NUCLEOTIDE SEQUENCE</scope>
    <source>
        <strain evidence="1">CP</strain>
    </source>
</reference>
<dbReference type="SUPFAM" id="SSF56219">
    <property type="entry name" value="DNase I-like"/>
    <property type="match status" value="1"/>
</dbReference>
<dbReference type="PANTHER" id="PTHR33710">
    <property type="entry name" value="BNAC02G09200D PROTEIN"/>
    <property type="match status" value="1"/>
</dbReference>
<accession>A0AAV9DXD7</accession>
<dbReference type="Gene3D" id="3.60.10.10">
    <property type="entry name" value="Endonuclease/exonuclease/phosphatase"/>
    <property type="match status" value="1"/>
</dbReference>
<comment type="caution">
    <text evidence="1">The sequence shown here is derived from an EMBL/GenBank/DDBJ whole genome shotgun (WGS) entry which is preliminary data.</text>
</comment>
<keyword evidence="2" id="KW-1185">Reference proteome</keyword>
<organism evidence="1 2">
    <name type="scientific">Acorus calamus</name>
    <name type="common">Sweet flag</name>
    <dbReference type="NCBI Taxonomy" id="4465"/>
    <lineage>
        <taxon>Eukaryota</taxon>
        <taxon>Viridiplantae</taxon>
        <taxon>Streptophyta</taxon>
        <taxon>Embryophyta</taxon>
        <taxon>Tracheophyta</taxon>
        <taxon>Spermatophyta</taxon>
        <taxon>Magnoliopsida</taxon>
        <taxon>Liliopsida</taxon>
        <taxon>Acoraceae</taxon>
        <taxon>Acorus</taxon>
    </lineage>
</organism>
<dbReference type="PANTHER" id="PTHR33710:SF71">
    <property type="entry name" value="ENDONUCLEASE_EXONUCLEASE_PHOSPHATASE DOMAIN-CONTAINING PROTEIN"/>
    <property type="match status" value="1"/>
</dbReference>
<evidence type="ECO:0000313" key="1">
    <source>
        <dbReference type="EMBL" id="KAK1305982.1"/>
    </source>
</evidence>